<sequence>MEEAVKILIDELRVKIIDTLNLEDIVPDDIGEDDQLVGGELGLDSIDVLELVMMIEKDYSVRIDNKELGAKVFANLRALADYIQEKSPGLSN</sequence>
<name>A0A8J6N1W8_9DELT</name>
<dbReference type="InterPro" id="IPR036736">
    <property type="entry name" value="ACP-like_sf"/>
</dbReference>
<reference evidence="4 5" key="1">
    <citation type="submission" date="2020-08" db="EMBL/GenBank/DDBJ databases">
        <title>Bridging the membrane lipid divide: bacteria of the FCB group superphylum have the potential to synthesize archaeal ether lipids.</title>
        <authorList>
            <person name="Villanueva L."/>
            <person name="Von Meijenfeldt F.A.B."/>
            <person name="Westbye A.B."/>
            <person name="Yadav S."/>
            <person name="Hopmans E.C."/>
            <person name="Dutilh B.E."/>
            <person name="Sinninghe Damste J.S."/>
        </authorList>
    </citation>
    <scope>NUCLEOTIDE SEQUENCE [LARGE SCALE GENOMIC DNA]</scope>
    <source>
        <strain evidence="4">NIOZ-UU27</strain>
    </source>
</reference>
<evidence type="ECO:0000256" key="1">
    <source>
        <dbReference type="ARBA" id="ARBA00022450"/>
    </source>
</evidence>
<proteinExistence type="predicted"/>
<dbReference type="AlphaFoldDB" id="A0A8J6N1W8"/>
<dbReference type="Pfam" id="PF00550">
    <property type="entry name" value="PP-binding"/>
    <property type="match status" value="1"/>
</dbReference>
<keyword evidence="2" id="KW-0597">Phosphoprotein</keyword>
<dbReference type="SUPFAM" id="SSF47336">
    <property type="entry name" value="ACP-like"/>
    <property type="match status" value="1"/>
</dbReference>
<dbReference type="EMBL" id="JACNJD010000274">
    <property type="protein sequence ID" value="MBC8178338.1"/>
    <property type="molecule type" value="Genomic_DNA"/>
</dbReference>
<dbReference type="Gene3D" id="1.10.1200.10">
    <property type="entry name" value="ACP-like"/>
    <property type="match status" value="1"/>
</dbReference>
<dbReference type="Proteomes" id="UP000650524">
    <property type="component" value="Unassembled WGS sequence"/>
</dbReference>
<evidence type="ECO:0000313" key="4">
    <source>
        <dbReference type="EMBL" id="MBC8178338.1"/>
    </source>
</evidence>
<accession>A0A8J6N1W8</accession>
<feature type="domain" description="Carrier" evidence="3">
    <location>
        <begin position="3"/>
        <end position="87"/>
    </location>
</feature>
<dbReference type="PROSITE" id="PS50075">
    <property type="entry name" value="CARRIER"/>
    <property type="match status" value="1"/>
</dbReference>
<gene>
    <name evidence="4" type="ORF">H8E19_13110</name>
</gene>
<protein>
    <submittedName>
        <fullName evidence="4">Acyl carrier protein</fullName>
    </submittedName>
</protein>
<organism evidence="4 5">
    <name type="scientific">Candidatus Desulfacyla euxinica</name>
    <dbReference type="NCBI Taxonomy" id="2841693"/>
    <lineage>
        <taxon>Bacteria</taxon>
        <taxon>Deltaproteobacteria</taxon>
        <taxon>Candidatus Desulfacyla</taxon>
    </lineage>
</organism>
<dbReference type="InterPro" id="IPR006162">
    <property type="entry name" value="Ppantetheine_attach_site"/>
</dbReference>
<evidence type="ECO:0000313" key="5">
    <source>
        <dbReference type="Proteomes" id="UP000650524"/>
    </source>
</evidence>
<comment type="caution">
    <text evidence="4">The sequence shown here is derived from an EMBL/GenBank/DDBJ whole genome shotgun (WGS) entry which is preliminary data.</text>
</comment>
<evidence type="ECO:0000259" key="3">
    <source>
        <dbReference type="PROSITE" id="PS50075"/>
    </source>
</evidence>
<dbReference type="InterPro" id="IPR009081">
    <property type="entry name" value="PP-bd_ACP"/>
</dbReference>
<dbReference type="PROSITE" id="PS00012">
    <property type="entry name" value="PHOSPHOPANTETHEINE"/>
    <property type="match status" value="1"/>
</dbReference>
<keyword evidence="1" id="KW-0596">Phosphopantetheine</keyword>
<evidence type="ECO:0000256" key="2">
    <source>
        <dbReference type="ARBA" id="ARBA00022553"/>
    </source>
</evidence>